<protein>
    <submittedName>
        <fullName evidence="2">Uncharacterized protein</fullName>
    </submittedName>
</protein>
<dbReference type="HOGENOM" id="CLU_007338_0_0_1"/>
<organism evidence="2 3">
    <name type="scientific">Jaapia argillacea MUCL 33604</name>
    <dbReference type="NCBI Taxonomy" id="933084"/>
    <lineage>
        <taxon>Eukaryota</taxon>
        <taxon>Fungi</taxon>
        <taxon>Dikarya</taxon>
        <taxon>Basidiomycota</taxon>
        <taxon>Agaricomycotina</taxon>
        <taxon>Agaricomycetes</taxon>
        <taxon>Agaricomycetidae</taxon>
        <taxon>Jaapiales</taxon>
        <taxon>Jaapiaceae</taxon>
        <taxon>Jaapia</taxon>
    </lineage>
</organism>
<dbReference type="OrthoDB" id="3158970at2759"/>
<accession>A0A067PYZ7</accession>
<feature type="compositionally biased region" description="Basic and acidic residues" evidence="1">
    <location>
        <begin position="485"/>
        <end position="498"/>
    </location>
</feature>
<reference evidence="3" key="1">
    <citation type="journal article" date="2014" name="Proc. Natl. Acad. Sci. U.S.A.">
        <title>Extensive sampling of basidiomycete genomes demonstrates inadequacy of the white-rot/brown-rot paradigm for wood decay fungi.</title>
        <authorList>
            <person name="Riley R."/>
            <person name="Salamov A.A."/>
            <person name="Brown D.W."/>
            <person name="Nagy L.G."/>
            <person name="Floudas D."/>
            <person name="Held B.W."/>
            <person name="Levasseur A."/>
            <person name="Lombard V."/>
            <person name="Morin E."/>
            <person name="Otillar R."/>
            <person name="Lindquist E.A."/>
            <person name="Sun H."/>
            <person name="LaButti K.M."/>
            <person name="Schmutz J."/>
            <person name="Jabbour D."/>
            <person name="Luo H."/>
            <person name="Baker S.E."/>
            <person name="Pisabarro A.G."/>
            <person name="Walton J.D."/>
            <person name="Blanchette R.A."/>
            <person name="Henrissat B."/>
            <person name="Martin F."/>
            <person name="Cullen D."/>
            <person name="Hibbett D.S."/>
            <person name="Grigoriev I.V."/>
        </authorList>
    </citation>
    <scope>NUCLEOTIDE SEQUENCE [LARGE SCALE GENOMIC DNA]</scope>
    <source>
        <strain evidence="3">MUCL 33604</strain>
    </source>
</reference>
<dbReference type="EMBL" id="KL197722">
    <property type="protein sequence ID" value="KDQ56472.1"/>
    <property type="molecule type" value="Genomic_DNA"/>
</dbReference>
<feature type="compositionally biased region" description="Basic and acidic residues" evidence="1">
    <location>
        <begin position="712"/>
        <end position="726"/>
    </location>
</feature>
<evidence type="ECO:0000313" key="3">
    <source>
        <dbReference type="Proteomes" id="UP000027265"/>
    </source>
</evidence>
<dbReference type="Proteomes" id="UP000027265">
    <property type="component" value="Unassembled WGS sequence"/>
</dbReference>
<feature type="region of interest" description="Disordered" evidence="1">
    <location>
        <begin position="305"/>
        <end position="332"/>
    </location>
</feature>
<feature type="compositionally biased region" description="Low complexity" evidence="1">
    <location>
        <begin position="1"/>
        <end position="21"/>
    </location>
</feature>
<evidence type="ECO:0000313" key="2">
    <source>
        <dbReference type="EMBL" id="KDQ56472.1"/>
    </source>
</evidence>
<feature type="region of interest" description="Disordered" evidence="1">
    <location>
        <begin position="621"/>
        <end position="821"/>
    </location>
</feature>
<feature type="compositionally biased region" description="Polar residues" evidence="1">
    <location>
        <begin position="791"/>
        <end position="800"/>
    </location>
</feature>
<feature type="compositionally biased region" description="Low complexity" evidence="1">
    <location>
        <begin position="505"/>
        <end position="528"/>
    </location>
</feature>
<feature type="region of interest" description="Disordered" evidence="1">
    <location>
        <begin position="1"/>
        <end position="25"/>
    </location>
</feature>
<feature type="compositionally biased region" description="Acidic residues" evidence="1">
    <location>
        <begin position="311"/>
        <end position="326"/>
    </location>
</feature>
<dbReference type="AlphaFoldDB" id="A0A067PYZ7"/>
<feature type="compositionally biased region" description="Basic and acidic residues" evidence="1">
    <location>
        <begin position="635"/>
        <end position="652"/>
    </location>
</feature>
<proteinExistence type="predicted"/>
<feature type="compositionally biased region" description="Low complexity" evidence="1">
    <location>
        <begin position="623"/>
        <end position="634"/>
    </location>
</feature>
<dbReference type="InParanoid" id="A0A067PYZ7"/>
<sequence length="865" mass="97440">MPNSPSSSSRTSPPKSPLSSPAYKGKFTNRSWPQLPPEIIRLVATHYIVNFASQAQFPRTWALPDQWPFRGVYAVLRDANELEKLMYICPSWSKALEEHLFWHQAIATVDPMDTLIHHSIISTNNTSAPIIRLSPHRHFRNIINCSCYVCRINHPYTPTGLTNAKRTAHTAFLGVIPVCREHRKVTFCGLCLREAPPIENENDRNPVCCAENEDEEMWPGIEATCRSCRGEWLYKKATARDREALGGAKWNAADWETRQSIDAFIEMGEGTISDVISLAQEKHWLRNNTKLADMLQQALAASRYASREEGYESEEELSEEDEEDPELLSMTEESGVKDLAINDWARNRILDGFWISPADQWYNHFDSEKSPAIRAIHPCPWSLDPADSNEPEDAIHPLAPIVRGEIPPSFQLCEFVYRAFQRQMRAVLLPAMTNIVRKLVIECGADGVDPAMKALRMDVEEVATALRDDKMWYNGIDWLERRANRQREEQEQRQRERREEDEESSNSSKSGGSHTTSPVLSTSTLETTPSPPPSATLKKDGLLGSNGAPAIPIPVSPVLDRPALLRPIPYVPVSISHLPPFSIEAFRLVWREACAPLYQCRCKVCERAMLKANIEAGNIVPSQTQQQQPQPQEHQNVEHQESERPGEIRIDQGDEDAVAEEEEEGEDEVDEEEYDDDASETSVSPDGFLLADRDPSQLSRKRSSRDDDLDGQSDHDNHYADTDRSRRCGTPPKRARRHEPYSPLSSPARMRKRSSEELEDDDDSVRSPTKESKKRLRVEENVEESAEESNGTSPPTSATGVLSPEEDIEEDHVEVSATTNRTRGLVPRSALKTAFVVQDPKTTPRKVASPRSNGVRVAADNKGVK</sequence>
<keyword evidence="3" id="KW-1185">Reference proteome</keyword>
<name>A0A067PYZ7_9AGAM</name>
<gene>
    <name evidence="2" type="ORF">JAAARDRAFT_180011</name>
</gene>
<evidence type="ECO:0000256" key="1">
    <source>
        <dbReference type="SAM" id="MobiDB-lite"/>
    </source>
</evidence>
<feature type="region of interest" description="Disordered" evidence="1">
    <location>
        <begin position="841"/>
        <end position="865"/>
    </location>
</feature>
<feature type="compositionally biased region" description="Acidic residues" evidence="1">
    <location>
        <begin position="653"/>
        <end position="679"/>
    </location>
</feature>
<feature type="region of interest" description="Disordered" evidence="1">
    <location>
        <begin position="485"/>
        <end position="543"/>
    </location>
</feature>
<dbReference type="STRING" id="933084.A0A067PYZ7"/>